<keyword evidence="3" id="KW-0804">Transcription</keyword>
<proteinExistence type="predicted"/>
<name>A0A6V7RHI9_9STAP</name>
<dbReference type="Gene3D" id="1.10.357.10">
    <property type="entry name" value="Tetracycline Repressor, domain 2"/>
    <property type="match status" value="1"/>
</dbReference>
<dbReference type="PROSITE" id="PS50977">
    <property type="entry name" value="HTH_TETR_2"/>
    <property type="match status" value="1"/>
</dbReference>
<evidence type="ECO:0000256" key="3">
    <source>
        <dbReference type="ARBA" id="ARBA00023163"/>
    </source>
</evidence>
<accession>A0A6V7RHI9</accession>
<dbReference type="EMBL" id="CAJEWD010000008">
    <property type="protein sequence ID" value="CAD2077401.1"/>
    <property type="molecule type" value="Genomic_DNA"/>
</dbReference>
<dbReference type="PRINTS" id="PR00455">
    <property type="entry name" value="HTHTETR"/>
</dbReference>
<dbReference type="PANTHER" id="PTHR47506:SF6">
    <property type="entry name" value="HTH-TYPE TRANSCRIPTIONAL REPRESSOR NEMR"/>
    <property type="match status" value="1"/>
</dbReference>
<evidence type="ECO:0000256" key="4">
    <source>
        <dbReference type="PROSITE-ProRule" id="PRU00335"/>
    </source>
</evidence>
<dbReference type="InterPro" id="IPR041479">
    <property type="entry name" value="TetR_CgmR_C"/>
</dbReference>
<sequence length="178" mass="20708">MTKKDEILIKAARIVNDEGIQKLTMSYLAEKAELTKGGVLYHFDSKEDILLNMNKKVIQEFDNRIDTHIRKLSGPYRYSRAYALATLDYINDSENILLPAVFISSHEDSSSKALWEETSNLWDQSFKNDQGDEDKIFELRMICDGIWFTLTYKIGAFYKEKMEKIITNYIQTLEAEVI</sequence>
<dbReference type="Proteomes" id="UP000589351">
    <property type="component" value="Unassembled WGS sequence"/>
</dbReference>
<gene>
    <name evidence="6" type="ORF">JEODO184_01144</name>
</gene>
<evidence type="ECO:0000256" key="2">
    <source>
        <dbReference type="ARBA" id="ARBA00023125"/>
    </source>
</evidence>
<evidence type="ECO:0000259" key="5">
    <source>
        <dbReference type="PROSITE" id="PS50977"/>
    </source>
</evidence>
<feature type="DNA-binding region" description="H-T-H motif" evidence="4">
    <location>
        <begin position="24"/>
        <end position="43"/>
    </location>
</feature>
<dbReference type="AlphaFoldDB" id="A0A6V7RHI9"/>
<keyword evidence="2 4" id="KW-0238">DNA-binding</keyword>
<dbReference type="RefSeq" id="WP_185125672.1">
    <property type="nucleotide sequence ID" value="NZ_CAJEWD010000008.1"/>
</dbReference>
<dbReference type="InterPro" id="IPR001647">
    <property type="entry name" value="HTH_TetR"/>
</dbReference>
<dbReference type="PANTHER" id="PTHR47506">
    <property type="entry name" value="TRANSCRIPTIONAL REGULATORY PROTEIN"/>
    <property type="match status" value="1"/>
</dbReference>
<comment type="caution">
    <text evidence="6">The sequence shown here is derived from an EMBL/GenBank/DDBJ whole genome shotgun (WGS) entry which is preliminary data.</text>
</comment>
<evidence type="ECO:0000313" key="7">
    <source>
        <dbReference type="Proteomes" id="UP000589351"/>
    </source>
</evidence>
<feature type="domain" description="HTH tetR-type" evidence="5">
    <location>
        <begin position="1"/>
        <end position="61"/>
    </location>
</feature>
<protein>
    <recommendedName>
        <fullName evidence="5">HTH tetR-type domain-containing protein</fullName>
    </recommendedName>
</protein>
<keyword evidence="1" id="KW-0805">Transcription regulation</keyword>
<organism evidence="6 7">
    <name type="scientific">Jeotgalicoccus meleagridis</name>
    <dbReference type="NCBI Taxonomy" id="2759181"/>
    <lineage>
        <taxon>Bacteria</taxon>
        <taxon>Bacillati</taxon>
        <taxon>Bacillota</taxon>
        <taxon>Bacilli</taxon>
        <taxon>Bacillales</taxon>
        <taxon>Staphylococcaceae</taxon>
        <taxon>Jeotgalicoccus</taxon>
    </lineage>
</organism>
<dbReference type="SUPFAM" id="SSF46689">
    <property type="entry name" value="Homeodomain-like"/>
    <property type="match status" value="1"/>
</dbReference>
<evidence type="ECO:0000313" key="6">
    <source>
        <dbReference type="EMBL" id="CAD2077401.1"/>
    </source>
</evidence>
<dbReference type="GO" id="GO:0003677">
    <property type="term" value="F:DNA binding"/>
    <property type="evidence" value="ECO:0007669"/>
    <property type="project" value="UniProtKB-UniRule"/>
</dbReference>
<dbReference type="Pfam" id="PF00440">
    <property type="entry name" value="TetR_N"/>
    <property type="match status" value="1"/>
</dbReference>
<evidence type="ECO:0000256" key="1">
    <source>
        <dbReference type="ARBA" id="ARBA00023015"/>
    </source>
</evidence>
<dbReference type="Pfam" id="PF17937">
    <property type="entry name" value="TetR_C_28"/>
    <property type="match status" value="1"/>
</dbReference>
<keyword evidence="7" id="KW-1185">Reference proteome</keyword>
<dbReference type="InterPro" id="IPR009057">
    <property type="entry name" value="Homeodomain-like_sf"/>
</dbReference>
<reference evidence="6 7" key="1">
    <citation type="submission" date="2020-07" db="EMBL/GenBank/DDBJ databases">
        <authorList>
            <person name="Criscuolo A."/>
        </authorList>
    </citation>
    <scope>NUCLEOTIDE SEQUENCE [LARGE SCALE GENOMIC DNA]</scope>
    <source>
        <strain evidence="6">CIP111649</strain>
    </source>
</reference>